<dbReference type="Pfam" id="PF09361">
    <property type="entry name" value="Phasin_2"/>
    <property type="match status" value="1"/>
</dbReference>
<evidence type="ECO:0000259" key="2">
    <source>
        <dbReference type="Pfam" id="PF09361"/>
    </source>
</evidence>
<dbReference type="RefSeq" id="WP_281780046.1">
    <property type="nucleotide sequence ID" value="NZ_AP027041.1"/>
</dbReference>
<accession>A0ABM8DHQ1</accession>
<dbReference type="Proteomes" id="UP001317822">
    <property type="component" value="Chromosome"/>
</dbReference>
<evidence type="ECO:0000313" key="3">
    <source>
        <dbReference type="EMBL" id="BDU18172.1"/>
    </source>
</evidence>
<name>A0ABM8DHQ1_9GAMM</name>
<reference evidence="3 4" key="1">
    <citation type="journal article" date="2023" name="Int. J. Syst. Evol. Microbiol.">
        <title>Physiological and genomic analyses of cobalamin (vitamin B12)-auxotrophy of Lysobacter auxotrophicus sp. nov., a methionine-auxotrophic chitinolytic bacterium isolated from chitin-treated soil.</title>
        <authorList>
            <person name="Saito A."/>
            <person name="Dohra H."/>
            <person name="Hamada M."/>
            <person name="Moriuchi R."/>
            <person name="Kotsuchibashi Y."/>
            <person name="Mori K."/>
        </authorList>
    </citation>
    <scope>NUCLEOTIDE SEQUENCE [LARGE SCALE GENOMIC DNA]</scope>
    <source>
        <strain evidence="3 4">5-21a</strain>
    </source>
</reference>
<feature type="compositionally biased region" description="Polar residues" evidence="1">
    <location>
        <begin position="8"/>
        <end position="19"/>
    </location>
</feature>
<feature type="region of interest" description="Disordered" evidence="1">
    <location>
        <begin position="1"/>
        <end position="49"/>
    </location>
</feature>
<evidence type="ECO:0000313" key="4">
    <source>
        <dbReference type="Proteomes" id="UP001317822"/>
    </source>
</evidence>
<evidence type="ECO:0000256" key="1">
    <source>
        <dbReference type="SAM" id="MobiDB-lite"/>
    </source>
</evidence>
<dbReference type="EMBL" id="AP027041">
    <property type="protein sequence ID" value="BDU18172.1"/>
    <property type="molecule type" value="Genomic_DNA"/>
</dbReference>
<protein>
    <recommendedName>
        <fullName evidence="2">Phasin domain-containing protein</fullName>
    </recommendedName>
</protein>
<feature type="domain" description="Phasin" evidence="2">
    <location>
        <begin position="65"/>
        <end position="167"/>
    </location>
</feature>
<dbReference type="InterPro" id="IPR018968">
    <property type="entry name" value="Phasin"/>
</dbReference>
<organism evidence="3 4">
    <name type="scientific">Lysobacter auxotrophicus</name>
    <dbReference type="NCBI Taxonomy" id="2992573"/>
    <lineage>
        <taxon>Bacteria</taxon>
        <taxon>Pseudomonadati</taxon>
        <taxon>Pseudomonadota</taxon>
        <taxon>Gammaproteobacteria</taxon>
        <taxon>Lysobacterales</taxon>
        <taxon>Lysobacteraceae</taxon>
        <taxon>Lysobacter</taxon>
    </lineage>
</organism>
<sequence length="195" mass="20961">MAILRGQSPLQRDSATGLQLPQWDLSPVPPRVAPQQDLGYAAPHNPNSLPSPDCLETTMYQPFNEQFAAATRQFADTAAQVNRLALDNAEAVFGLQLSAIEDRVNATFAFLGEAAEIRDFDGFKNLWPKGSQVARENFERGVATGQEVFGRTLKTQGAITDLAKSQFEAAARGVQGEVEKTVQAATAAASKPSAK</sequence>
<gene>
    <name evidence="3" type="ORF">LA521A_33730</name>
</gene>
<proteinExistence type="predicted"/>
<keyword evidence="4" id="KW-1185">Reference proteome</keyword>